<protein>
    <submittedName>
        <fullName evidence="2">Uncharacterized protein</fullName>
    </submittedName>
</protein>
<proteinExistence type="predicted"/>
<organism evidence="2 3">
    <name type="scientific">Paramuricea clavata</name>
    <name type="common">Red gorgonian</name>
    <name type="synonym">Violescent sea-whip</name>
    <dbReference type="NCBI Taxonomy" id="317549"/>
    <lineage>
        <taxon>Eukaryota</taxon>
        <taxon>Metazoa</taxon>
        <taxon>Cnidaria</taxon>
        <taxon>Anthozoa</taxon>
        <taxon>Octocorallia</taxon>
        <taxon>Malacalcyonacea</taxon>
        <taxon>Plexauridae</taxon>
        <taxon>Paramuricea</taxon>
    </lineage>
</organism>
<comment type="caution">
    <text evidence="2">The sequence shown here is derived from an EMBL/GenBank/DDBJ whole genome shotgun (WGS) entry which is preliminary data.</text>
</comment>
<feature type="compositionally biased region" description="Basic and acidic residues" evidence="1">
    <location>
        <begin position="1"/>
        <end position="15"/>
    </location>
</feature>
<evidence type="ECO:0000313" key="3">
    <source>
        <dbReference type="Proteomes" id="UP001152795"/>
    </source>
</evidence>
<keyword evidence="3" id="KW-1185">Reference proteome</keyword>
<dbReference type="AlphaFoldDB" id="A0A6S7J8K1"/>
<gene>
    <name evidence="2" type="ORF">PACLA_8A024128</name>
</gene>
<feature type="compositionally biased region" description="Polar residues" evidence="1">
    <location>
        <begin position="90"/>
        <end position="100"/>
    </location>
</feature>
<feature type="region of interest" description="Disordered" evidence="1">
    <location>
        <begin position="64"/>
        <end position="121"/>
    </location>
</feature>
<sequence length="121" mass="13715">MKPCADNRRGARESCIKPGDTVLLKQPKENKFSAPYNPKPFVVEKKKGTMVTAKNDSKVVTRNSSQFKVISTKSAKHDDKQVEPKVPRPSNAQEQKTLQQRPKRNVGQPARFADYVNYEPM</sequence>
<evidence type="ECO:0000256" key="1">
    <source>
        <dbReference type="SAM" id="MobiDB-lite"/>
    </source>
</evidence>
<evidence type="ECO:0000313" key="2">
    <source>
        <dbReference type="EMBL" id="CAB4026888.1"/>
    </source>
</evidence>
<name>A0A6S7J8K1_PARCT</name>
<feature type="region of interest" description="Disordered" evidence="1">
    <location>
        <begin position="1"/>
        <end position="39"/>
    </location>
</feature>
<feature type="compositionally biased region" description="Polar residues" evidence="1">
    <location>
        <begin position="64"/>
        <end position="73"/>
    </location>
</feature>
<feature type="compositionally biased region" description="Basic and acidic residues" evidence="1">
    <location>
        <begin position="75"/>
        <end position="86"/>
    </location>
</feature>
<accession>A0A6S7J8K1</accession>
<dbReference type="OrthoDB" id="10068564at2759"/>
<dbReference type="Proteomes" id="UP001152795">
    <property type="component" value="Unassembled WGS sequence"/>
</dbReference>
<dbReference type="EMBL" id="CACRXK020014469">
    <property type="protein sequence ID" value="CAB4026888.1"/>
    <property type="molecule type" value="Genomic_DNA"/>
</dbReference>
<reference evidence="2" key="1">
    <citation type="submission" date="2020-04" db="EMBL/GenBank/DDBJ databases">
        <authorList>
            <person name="Alioto T."/>
            <person name="Alioto T."/>
            <person name="Gomez Garrido J."/>
        </authorList>
    </citation>
    <scope>NUCLEOTIDE SEQUENCE</scope>
    <source>
        <strain evidence="2">A484AB</strain>
    </source>
</reference>